<keyword evidence="13 17" id="KW-0238">DNA-binding</keyword>
<dbReference type="NCBIfam" id="NF004397">
    <property type="entry name" value="PRK05755.1"/>
    <property type="match status" value="1"/>
</dbReference>
<evidence type="ECO:0000256" key="17">
    <source>
        <dbReference type="RuleBase" id="RU004460"/>
    </source>
</evidence>
<evidence type="ECO:0000256" key="2">
    <source>
        <dbReference type="ARBA" id="ARBA00011541"/>
    </source>
</evidence>
<evidence type="ECO:0000256" key="10">
    <source>
        <dbReference type="ARBA" id="ARBA00022801"/>
    </source>
</evidence>
<dbReference type="Pfam" id="PF01612">
    <property type="entry name" value="DNA_pol_A_exo1"/>
    <property type="match status" value="1"/>
</dbReference>
<dbReference type="CDD" id="cd09898">
    <property type="entry name" value="H3TH_53EXO"/>
    <property type="match status" value="1"/>
</dbReference>
<dbReference type="GO" id="GO:0006261">
    <property type="term" value="P:DNA-templated DNA replication"/>
    <property type="evidence" value="ECO:0007669"/>
    <property type="project" value="UniProtKB-UniRule"/>
</dbReference>
<gene>
    <name evidence="17" type="primary">polA</name>
    <name evidence="22" type="ORF">GbCGDNIH3_1965</name>
</gene>
<dbReference type="Pfam" id="PF02739">
    <property type="entry name" value="5_3_exonuc_N"/>
    <property type="match status" value="1"/>
</dbReference>
<dbReference type="SMART" id="SM00475">
    <property type="entry name" value="53EXOc"/>
    <property type="match status" value="1"/>
</dbReference>
<dbReference type="EC" id="2.7.7.7" evidence="3 16"/>
<keyword evidence="11 17" id="KW-0269">Exonuclease</keyword>
<dbReference type="CDD" id="cd08637">
    <property type="entry name" value="DNA_pol_A_pol_I_C"/>
    <property type="match status" value="1"/>
</dbReference>
<dbReference type="SMART" id="SM00474">
    <property type="entry name" value="35EXOc"/>
    <property type="match status" value="1"/>
</dbReference>
<feature type="domain" description="DNA-directed DNA polymerase family A palm" evidence="21">
    <location>
        <begin position="691"/>
        <end position="897"/>
    </location>
</feature>
<feature type="region of interest" description="Disordered" evidence="18">
    <location>
        <begin position="293"/>
        <end position="325"/>
    </location>
</feature>
<evidence type="ECO:0000256" key="1">
    <source>
        <dbReference type="ARBA" id="ARBA00007705"/>
    </source>
</evidence>
<dbReference type="Gene3D" id="1.10.150.20">
    <property type="entry name" value="5' to 3' exonuclease, C-terminal subdomain"/>
    <property type="match status" value="2"/>
</dbReference>
<feature type="domain" description="5'-3' exonuclease" evidence="20">
    <location>
        <begin position="15"/>
        <end position="270"/>
    </location>
</feature>
<feature type="domain" description="3'-5' exonuclease" evidence="19">
    <location>
        <begin position="332"/>
        <end position="521"/>
    </location>
</feature>
<dbReference type="Gene3D" id="3.30.420.10">
    <property type="entry name" value="Ribonuclease H-like superfamily/Ribonuclease H"/>
    <property type="match status" value="1"/>
</dbReference>
<evidence type="ECO:0000256" key="15">
    <source>
        <dbReference type="ARBA" id="ARBA00049244"/>
    </source>
</evidence>
<sequence>MSTSPTPDAALPDSTHLILIDGSGFIFRAFHALPPMTRPDGTPVNAVFGFTNMLARFLKDHVGTHLAVIFDAGRTTFRNRLYPAYKAHRPEPPPELIPQFALIREATAAFGVPAIELADWEADDLIASYARAAVTRGGRVTIVSSDKDLMQLIQPGVEMQDPIKQKTIGPAEVMEKFGVTPEKMIDVQALMGDSVDNVPGVPGIGPKTAAQLINEYGDLDGVLAALETMKPSKRRDNLVAHAEDARISRQLVALSQDAPLPVPITDLSVRQPDAAVLQDWLNAQGFRSTAARLGLETGGSPSPTSPAAGRTAAAAPAAASPLPPSSAPFGPYETVTTVEALEPWLAEARKAGLFAMDTETDGLDAQQCRLVGISLAIAPGKACYIPLDHQTTLDQPVRQPAIAEIAAALNPLLADPTVLKIFQNGKFDLAVLRRHQMPVIAPIDDTMLISYAQEAGAHGHGMDELSVLHLGHSPISYDQVTGTGRNRLPFPQVPIDKATAYAAEDADVTLRLWHALRPRLRETKSLTIYEQMERPLVPVLCTMEAAGIRVDEAELRRMSADFALRMADMETEIHQLAGRPFNLASPKQLGEVLFDEIGLTGSKRSKTGAWGTDAATLQAIADESGHALPARILDWRQLAKLKSTYADALVEDVNPRTGRVHTSFQMAITTTGRLSSNEPNLQNIPIRTEEGSRIRRAFIADPGHVLISADYSQIELRLLAHVADIPQLKDSFANGEDIHARTASEVFGVPMQGMDSLTRRRAKAINFGIIYGISAFGLARSLAISPGEARQYIDAYFARYPGIRDYMERTKEEARINGFVVTPFGRRCWVPGIADRNPARRGYAERQAINAPLQGGAADIIKRAMVRLPAMLTDNGFQTRMLLQVHDELLFEAPEAEAEAVARLVTTTMQDAARISVPLVVETGIGTNWGEAH</sequence>
<evidence type="ECO:0000256" key="11">
    <source>
        <dbReference type="ARBA" id="ARBA00022839"/>
    </source>
</evidence>
<reference evidence="23" key="1">
    <citation type="submission" date="2012-06" db="EMBL/GenBank/DDBJ databases">
        <title>Genome analysis of multiple Granulibacter bethesdensis isolates demonstrates substantial genome diversity.</title>
        <authorList>
            <person name="Greenberg D.E."/>
            <person name="Porcella S.F."/>
            <person name="Zarember K."/>
            <person name="Zelazny A.M."/>
            <person name="Bruno D."/>
            <person name="Martens C."/>
            <person name="Barbian K.D."/>
            <person name="Jaske E."/>
            <person name="Holland S.M."/>
        </authorList>
    </citation>
    <scope>NUCLEOTIDE SEQUENCE [LARGE SCALE GENOMIC DNA]</scope>
    <source>
        <strain evidence="23">CGDNIH3</strain>
    </source>
</reference>
<dbReference type="InterPro" id="IPR020046">
    <property type="entry name" value="5-3_exonucl_a-hlix_arch_N"/>
</dbReference>
<organism evidence="22 23">
    <name type="scientific">Granulibacter bethesdensis</name>
    <dbReference type="NCBI Taxonomy" id="364410"/>
    <lineage>
        <taxon>Bacteria</taxon>
        <taxon>Pseudomonadati</taxon>
        <taxon>Pseudomonadota</taxon>
        <taxon>Alphaproteobacteria</taxon>
        <taxon>Acetobacterales</taxon>
        <taxon>Acetobacteraceae</taxon>
        <taxon>Granulibacter</taxon>
    </lineage>
</organism>
<dbReference type="SUPFAM" id="SSF56672">
    <property type="entry name" value="DNA/RNA polymerases"/>
    <property type="match status" value="1"/>
</dbReference>
<evidence type="ECO:0000256" key="3">
    <source>
        <dbReference type="ARBA" id="ARBA00012417"/>
    </source>
</evidence>
<name>A0AAN0VGF4_9PROT</name>
<dbReference type="SUPFAM" id="SSF88723">
    <property type="entry name" value="PIN domain-like"/>
    <property type="match status" value="1"/>
</dbReference>
<dbReference type="NCBIfam" id="TIGR00593">
    <property type="entry name" value="pola"/>
    <property type="match status" value="1"/>
</dbReference>
<keyword evidence="14 17" id="KW-0234">DNA repair</keyword>
<keyword evidence="9 17" id="KW-0227">DNA damage</keyword>
<keyword evidence="8" id="KW-0540">Nuclease</keyword>
<dbReference type="InterPro" id="IPR008918">
    <property type="entry name" value="HhH2"/>
</dbReference>
<dbReference type="FunFam" id="1.10.150.20:FF:000003">
    <property type="entry name" value="DNA polymerase I"/>
    <property type="match status" value="1"/>
</dbReference>
<dbReference type="Proteomes" id="UP000019438">
    <property type="component" value="Chromosome"/>
</dbReference>
<dbReference type="Gene3D" id="3.30.70.370">
    <property type="match status" value="1"/>
</dbReference>
<dbReference type="AlphaFoldDB" id="A0AAN0VGF4"/>
<dbReference type="InterPro" id="IPR001098">
    <property type="entry name" value="DNA-dir_DNA_pol_A_palm_dom"/>
</dbReference>
<evidence type="ECO:0000259" key="19">
    <source>
        <dbReference type="SMART" id="SM00474"/>
    </source>
</evidence>
<dbReference type="PANTHER" id="PTHR10133:SF27">
    <property type="entry name" value="DNA POLYMERASE NU"/>
    <property type="match status" value="1"/>
</dbReference>
<dbReference type="GO" id="GO:0003677">
    <property type="term" value="F:DNA binding"/>
    <property type="evidence" value="ECO:0007669"/>
    <property type="project" value="UniProtKB-UniRule"/>
</dbReference>
<dbReference type="GO" id="GO:0006302">
    <property type="term" value="P:double-strand break repair"/>
    <property type="evidence" value="ECO:0007669"/>
    <property type="project" value="TreeGrafter"/>
</dbReference>
<comment type="catalytic activity">
    <reaction evidence="15 17">
        <text>DNA(n) + a 2'-deoxyribonucleoside 5'-triphosphate = DNA(n+1) + diphosphate</text>
        <dbReference type="Rhea" id="RHEA:22508"/>
        <dbReference type="Rhea" id="RHEA-COMP:17339"/>
        <dbReference type="Rhea" id="RHEA-COMP:17340"/>
        <dbReference type="ChEBI" id="CHEBI:33019"/>
        <dbReference type="ChEBI" id="CHEBI:61560"/>
        <dbReference type="ChEBI" id="CHEBI:173112"/>
        <dbReference type="EC" id="2.7.7.7"/>
    </reaction>
</comment>
<evidence type="ECO:0000256" key="14">
    <source>
        <dbReference type="ARBA" id="ARBA00023204"/>
    </source>
</evidence>
<dbReference type="GO" id="GO:0008409">
    <property type="term" value="F:5'-3' exonuclease activity"/>
    <property type="evidence" value="ECO:0007669"/>
    <property type="project" value="UniProtKB-UniRule"/>
</dbReference>
<dbReference type="FunFam" id="1.20.1060.10:FF:000001">
    <property type="entry name" value="DNA polymerase I"/>
    <property type="match status" value="1"/>
</dbReference>
<dbReference type="Pfam" id="PF00476">
    <property type="entry name" value="DNA_pol_A"/>
    <property type="match status" value="1"/>
</dbReference>
<dbReference type="InterPro" id="IPR002298">
    <property type="entry name" value="DNA_polymerase_A"/>
</dbReference>
<dbReference type="Pfam" id="PF01367">
    <property type="entry name" value="5_3_exonuc"/>
    <property type="match status" value="1"/>
</dbReference>
<dbReference type="InterPro" id="IPR002421">
    <property type="entry name" value="5-3_exonuclease"/>
</dbReference>
<keyword evidence="6 17" id="KW-0548">Nucleotidyltransferase</keyword>
<keyword evidence="10 17" id="KW-0378">Hydrolase</keyword>
<dbReference type="GO" id="GO:0008408">
    <property type="term" value="F:3'-5' exonuclease activity"/>
    <property type="evidence" value="ECO:0007669"/>
    <property type="project" value="UniProtKB-UniRule"/>
</dbReference>
<dbReference type="Gene3D" id="3.40.50.1010">
    <property type="entry name" value="5'-nuclease"/>
    <property type="match status" value="1"/>
</dbReference>
<dbReference type="GO" id="GO:0003887">
    <property type="term" value="F:DNA-directed DNA polymerase activity"/>
    <property type="evidence" value="ECO:0007669"/>
    <property type="project" value="UniProtKB-UniRule"/>
</dbReference>
<keyword evidence="5 17" id="KW-0808">Transferase</keyword>
<dbReference type="PROSITE" id="PS00447">
    <property type="entry name" value="DNA_POLYMERASE_A"/>
    <property type="match status" value="1"/>
</dbReference>
<comment type="similarity">
    <text evidence="1 17">Belongs to the DNA polymerase type-A family.</text>
</comment>
<dbReference type="InterPro" id="IPR020045">
    <property type="entry name" value="DNA_polI_H3TH"/>
</dbReference>
<dbReference type="SUPFAM" id="SSF53098">
    <property type="entry name" value="Ribonuclease H-like"/>
    <property type="match status" value="1"/>
</dbReference>
<evidence type="ECO:0000259" key="21">
    <source>
        <dbReference type="SMART" id="SM00482"/>
    </source>
</evidence>
<evidence type="ECO:0000256" key="8">
    <source>
        <dbReference type="ARBA" id="ARBA00022722"/>
    </source>
</evidence>
<dbReference type="PANTHER" id="PTHR10133">
    <property type="entry name" value="DNA POLYMERASE I"/>
    <property type="match status" value="1"/>
</dbReference>
<dbReference type="InterPro" id="IPR018320">
    <property type="entry name" value="DNA_polymerase_1"/>
</dbReference>
<evidence type="ECO:0000256" key="12">
    <source>
        <dbReference type="ARBA" id="ARBA00022932"/>
    </source>
</evidence>
<feature type="compositionally biased region" description="Low complexity" evidence="18">
    <location>
        <begin position="298"/>
        <end position="320"/>
    </location>
</feature>
<dbReference type="SMART" id="SM00279">
    <property type="entry name" value="HhH2"/>
    <property type="match status" value="1"/>
</dbReference>
<evidence type="ECO:0000259" key="20">
    <source>
        <dbReference type="SMART" id="SM00475"/>
    </source>
</evidence>
<proteinExistence type="inferred from homology"/>
<protein>
    <recommendedName>
        <fullName evidence="4 16">DNA polymerase I</fullName>
        <ecNumber evidence="3 16">2.7.7.7</ecNumber>
    </recommendedName>
</protein>
<dbReference type="InterPro" id="IPR019760">
    <property type="entry name" value="DNA-dir_DNA_pol_A_CS"/>
</dbReference>
<dbReference type="CDD" id="cd06139">
    <property type="entry name" value="DNA_polA_I_Ecoli_like_exo"/>
    <property type="match status" value="1"/>
</dbReference>
<dbReference type="PRINTS" id="PR00868">
    <property type="entry name" value="DNAPOLI"/>
</dbReference>
<dbReference type="InterPro" id="IPR043502">
    <property type="entry name" value="DNA/RNA_pol_sf"/>
</dbReference>
<dbReference type="CDD" id="cd09859">
    <property type="entry name" value="PIN_53EXO"/>
    <property type="match status" value="1"/>
</dbReference>
<dbReference type="InterPro" id="IPR036279">
    <property type="entry name" value="5-3_exonuclease_C_sf"/>
</dbReference>
<dbReference type="InterPro" id="IPR002562">
    <property type="entry name" value="3'-5'_exonuclease_dom"/>
</dbReference>
<dbReference type="EMBL" id="CP003181">
    <property type="protein sequence ID" value="AHJ63851.1"/>
    <property type="molecule type" value="Genomic_DNA"/>
</dbReference>
<evidence type="ECO:0000256" key="7">
    <source>
        <dbReference type="ARBA" id="ARBA00022705"/>
    </source>
</evidence>
<dbReference type="KEGG" id="gbc:GbCGDNIH3_1965"/>
<evidence type="ECO:0000256" key="18">
    <source>
        <dbReference type="SAM" id="MobiDB-lite"/>
    </source>
</evidence>
<dbReference type="Gene3D" id="1.20.1060.10">
    <property type="entry name" value="Taq DNA Polymerase, Chain T, domain 4"/>
    <property type="match status" value="1"/>
</dbReference>
<evidence type="ECO:0000256" key="13">
    <source>
        <dbReference type="ARBA" id="ARBA00023125"/>
    </source>
</evidence>
<keyword evidence="7 17" id="KW-0235">DNA replication</keyword>
<evidence type="ECO:0000256" key="6">
    <source>
        <dbReference type="ARBA" id="ARBA00022695"/>
    </source>
</evidence>
<comment type="subunit">
    <text evidence="2">Single-chain monomer with multiple functions.</text>
</comment>
<dbReference type="InterPro" id="IPR036397">
    <property type="entry name" value="RNaseH_sf"/>
</dbReference>
<evidence type="ECO:0000313" key="22">
    <source>
        <dbReference type="EMBL" id="AHJ63851.1"/>
    </source>
</evidence>
<evidence type="ECO:0000256" key="4">
    <source>
        <dbReference type="ARBA" id="ARBA00020311"/>
    </source>
</evidence>
<accession>A0AAN0VGF4</accession>
<evidence type="ECO:0000256" key="9">
    <source>
        <dbReference type="ARBA" id="ARBA00022763"/>
    </source>
</evidence>
<dbReference type="SMART" id="SM00482">
    <property type="entry name" value="POLAc"/>
    <property type="match status" value="1"/>
</dbReference>
<keyword evidence="12 17" id="KW-0239">DNA-directed DNA polymerase</keyword>
<evidence type="ECO:0000313" key="23">
    <source>
        <dbReference type="Proteomes" id="UP000019438"/>
    </source>
</evidence>
<dbReference type="InterPro" id="IPR029060">
    <property type="entry name" value="PIN-like_dom_sf"/>
</dbReference>
<evidence type="ECO:0000256" key="16">
    <source>
        <dbReference type="NCBIfam" id="TIGR00593"/>
    </source>
</evidence>
<evidence type="ECO:0000256" key="5">
    <source>
        <dbReference type="ARBA" id="ARBA00022679"/>
    </source>
</evidence>
<dbReference type="InterPro" id="IPR012337">
    <property type="entry name" value="RNaseH-like_sf"/>
</dbReference>
<dbReference type="RefSeq" id="WP_025287295.1">
    <property type="nucleotide sequence ID" value="NZ_CP003181.2"/>
</dbReference>
<dbReference type="FunFam" id="1.10.150.20:FF:000002">
    <property type="entry name" value="DNA polymerase I"/>
    <property type="match status" value="1"/>
</dbReference>
<comment type="function">
    <text evidence="17">In addition to polymerase activity, this DNA polymerase exhibits 3'-5' and 5'-3' exonuclease activity.</text>
</comment>
<dbReference type="SUPFAM" id="SSF47807">
    <property type="entry name" value="5' to 3' exonuclease, C-terminal subdomain"/>
    <property type="match status" value="1"/>
</dbReference>